<dbReference type="InterPro" id="IPR009362">
    <property type="entry name" value="YhcG_C"/>
</dbReference>
<reference evidence="3 4" key="1">
    <citation type="submission" date="2020-04" db="EMBL/GenBank/DDBJ databases">
        <title>Molecular characterization of pseudomonads from Agaricus bisporus reveal novel blotch 2 pathogens in Western Europe.</title>
        <authorList>
            <person name="Taparia T."/>
            <person name="Krijger M."/>
            <person name="Haynes E."/>
            <person name="Elpinstone J.G."/>
            <person name="Noble R."/>
            <person name="Van Der Wolf J."/>
        </authorList>
    </citation>
    <scope>NUCLEOTIDE SEQUENCE [LARGE SCALE GENOMIC DNA]</scope>
    <source>
        <strain evidence="3 4">F1001</strain>
    </source>
</reference>
<accession>A0A7Y7WFB1</accession>
<dbReference type="RefSeq" id="WP_177144627.1">
    <property type="nucleotide sequence ID" value="NZ_JACAPU010000018.1"/>
</dbReference>
<dbReference type="EMBL" id="JACAPU010000018">
    <property type="protein sequence ID" value="NWB48258.1"/>
    <property type="molecule type" value="Genomic_DNA"/>
</dbReference>
<organism evidence="3 4">
    <name type="scientific">Pseudomonas gingeri</name>
    <dbReference type="NCBI Taxonomy" id="117681"/>
    <lineage>
        <taxon>Bacteria</taxon>
        <taxon>Pseudomonadati</taxon>
        <taxon>Pseudomonadota</taxon>
        <taxon>Gammaproteobacteria</taxon>
        <taxon>Pseudomonadales</taxon>
        <taxon>Pseudomonadaceae</taxon>
        <taxon>Pseudomonas</taxon>
    </lineage>
</organism>
<evidence type="ECO:0000259" key="2">
    <source>
        <dbReference type="Pfam" id="PF17761"/>
    </source>
</evidence>
<dbReference type="Gene3D" id="3.40.1350.10">
    <property type="match status" value="1"/>
</dbReference>
<feature type="domain" description="YhcG PDDEXK nuclease" evidence="1">
    <location>
        <begin position="181"/>
        <end position="335"/>
    </location>
</feature>
<protein>
    <submittedName>
        <fullName evidence="3">DUF1016 domain-containing protein</fullName>
    </submittedName>
</protein>
<dbReference type="AlphaFoldDB" id="A0A7Y7WFB1"/>
<dbReference type="PANTHER" id="PTHR30547:SF5">
    <property type="entry name" value="NUCLEASE YHCG-RELATED"/>
    <property type="match status" value="1"/>
</dbReference>
<evidence type="ECO:0000259" key="1">
    <source>
        <dbReference type="Pfam" id="PF06250"/>
    </source>
</evidence>
<dbReference type="Pfam" id="PF06250">
    <property type="entry name" value="YhcG_C"/>
    <property type="match status" value="1"/>
</dbReference>
<dbReference type="PANTHER" id="PTHR30547">
    <property type="entry name" value="UNCHARACTERIZED PROTEIN YHCG-RELATED"/>
    <property type="match status" value="1"/>
</dbReference>
<comment type="caution">
    <text evidence="3">The sequence shown here is derived from an EMBL/GenBank/DDBJ whole genome shotgun (WGS) entry which is preliminary data.</text>
</comment>
<gene>
    <name evidence="3" type="ORF">HX829_17340</name>
</gene>
<feature type="domain" description="YhcG N-terminal" evidence="2">
    <location>
        <begin position="22"/>
        <end position="154"/>
    </location>
</feature>
<proteinExistence type="predicted"/>
<dbReference type="GO" id="GO:0003676">
    <property type="term" value="F:nucleic acid binding"/>
    <property type="evidence" value="ECO:0007669"/>
    <property type="project" value="InterPro"/>
</dbReference>
<sequence length="352" mass="41167">MSKTIASIDHDTQLAPLLDNLGELIRQARQRALRAVDTIQVQTCWQIGRHIVEFEQAGAIRAAYGKRLLPALAKTLTREFGRGFDERNLRHMRGFYQYFPIWNAVRTELSWTHYRTLLRVESEIARHWYMHETANQNWTTRSLERQIGTLYYERLLASRDRDAVQDEATAHIDTHETNPREFVRDPVLLEFLGLPNGGILLESDLEQALIDQLQDFFLELGKGFAFVARQQRLSTDSKDFYIDLVFYNYLLKCFVIFDLKRGELSHQDIGQMDMYVRMYDDLKRGPDDGPTVGIILCSKKDESLVRYSVLHGHEQLFASKYKLVLPTEEELRAELNRERAVATQKLLRQKRQ</sequence>
<dbReference type="Proteomes" id="UP000582981">
    <property type="component" value="Unassembled WGS sequence"/>
</dbReference>
<name>A0A7Y7WFB1_9PSED</name>
<dbReference type="Pfam" id="PF17761">
    <property type="entry name" value="DUF1016_N"/>
    <property type="match status" value="1"/>
</dbReference>
<evidence type="ECO:0000313" key="4">
    <source>
        <dbReference type="Proteomes" id="UP000582981"/>
    </source>
</evidence>
<dbReference type="InterPro" id="IPR041527">
    <property type="entry name" value="YhcG_N"/>
</dbReference>
<evidence type="ECO:0000313" key="3">
    <source>
        <dbReference type="EMBL" id="NWB48258.1"/>
    </source>
</evidence>
<dbReference type="InterPro" id="IPR011856">
    <property type="entry name" value="tRNA_endonuc-like_dom_sf"/>
</dbReference>
<dbReference type="InterPro" id="IPR053148">
    <property type="entry name" value="PD-DEXK-like_domain"/>
</dbReference>